<dbReference type="GO" id="GO:0005886">
    <property type="term" value="C:plasma membrane"/>
    <property type="evidence" value="ECO:0007669"/>
    <property type="project" value="UniProtKB-SubCell"/>
</dbReference>
<dbReference type="InterPro" id="IPR036938">
    <property type="entry name" value="PAP2/HPO_sf"/>
</dbReference>
<organism evidence="9 10">
    <name type="scientific">Weissella viridescens</name>
    <name type="common">Lactobacillus viridescens</name>
    <dbReference type="NCBI Taxonomy" id="1629"/>
    <lineage>
        <taxon>Bacteria</taxon>
        <taxon>Bacillati</taxon>
        <taxon>Bacillota</taxon>
        <taxon>Bacilli</taxon>
        <taxon>Lactobacillales</taxon>
        <taxon>Lactobacillaceae</taxon>
        <taxon>Weissella</taxon>
    </lineage>
</organism>
<keyword evidence="5 7" id="KW-1133">Transmembrane helix</keyword>
<dbReference type="OrthoDB" id="9789113at2"/>
<feature type="transmembrane region" description="Helical" evidence="7">
    <location>
        <begin position="94"/>
        <end position="114"/>
    </location>
</feature>
<dbReference type="PANTHER" id="PTHR14969:SF62">
    <property type="entry name" value="DECAPRENYLPHOSPHORYL-5-PHOSPHORIBOSE PHOSPHATASE RV3807C-RELATED"/>
    <property type="match status" value="1"/>
</dbReference>
<evidence type="ECO:0000259" key="8">
    <source>
        <dbReference type="SMART" id="SM00014"/>
    </source>
</evidence>
<dbReference type="Gene3D" id="1.20.144.10">
    <property type="entry name" value="Phosphatidic acid phosphatase type 2/haloperoxidase"/>
    <property type="match status" value="1"/>
</dbReference>
<name>A0A3P2RM58_WEIVI</name>
<evidence type="ECO:0000256" key="5">
    <source>
        <dbReference type="ARBA" id="ARBA00022989"/>
    </source>
</evidence>
<evidence type="ECO:0000313" key="9">
    <source>
        <dbReference type="EMBL" id="RRG18772.1"/>
    </source>
</evidence>
<proteinExistence type="predicted"/>
<dbReference type="SMART" id="SM00014">
    <property type="entry name" value="acidPPc"/>
    <property type="match status" value="1"/>
</dbReference>
<comment type="subcellular location">
    <subcellularLocation>
        <location evidence="1">Cell membrane</location>
        <topology evidence="1">Multi-pass membrane protein</topology>
    </subcellularLocation>
</comment>
<dbReference type="Proteomes" id="UP000275836">
    <property type="component" value="Unassembled WGS sequence"/>
</dbReference>
<evidence type="ECO:0000313" key="10">
    <source>
        <dbReference type="Proteomes" id="UP000275836"/>
    </source>
</evidence>
<evidence type="ECO:0000256" key="1">
    <source>
        <dbReference type="ARBA" id="ARBA00004651"/>
    </source>
</evidence>
<evidence type="ECO:0000256" key="3">
    <source>
        <dbReference type="ARBA" id="ARBA00022692"/>
    </source>
</evidence>
<evidence type="ECO:0000256" key="2">
    <source>
        <dbReference type="ARBA" id="ARBA00022475"/>
    </source>
</evidence>
<dbReference type="GO" id="GO:0016787">
    <property type="term" value="F:hydrolase activity"/>
    <property type="evidence" value="ECO:0007669"/>
    <property type="project" value="UniProtKB-KW"/>
</dbReference>
<evidence type="ECO:0000256" key="7">
    <source>
        <dbReference type="SAM" id="Phobius"/>
    </source>
</evidence>
<reference evidence="9 10" key="1">
    <citation type="submission" date="2018-10" db="EMBL/GenBank/DDBJ databases">
        <title>Draft genome sequence of Weissella viridescens UCO-SMC3.</title>
        <authorList>
            <person name="Garcia-Cancino A."/>
            <person name="Espinoza-Monje M."/>
            <person name="Albarracin L."/>
            <person name="Garcia-Castillo V."/>
            <person name="Campos-Martin J."/>
            <person name="Nakano Y."/>
            <person name="Guitierrez-Zamorano C."/>
            <person name="Ikeda-Ohtsubo W."/>
            <person name="Morita H."/>
            <person name="Kitazawa H."/>
            <person name="Villena J."/>
        </authorList>
    </citation>
    <scope>NUCLEOTIDE SEQUENCE [LARGE SCALE GENOMIC DNA]</scope>
    <source>
        <strain evidence="9 10">UCO-SMC3</strain>
    </source>
</reference>
<evidence type="ECO:0000256" key="6">
    <source>
        <dbReference type="ARBA" id="ARBA00023136"/>
    </source>
</evidence>
<keyword evidence="3 7" id="KW-0812">Transmembrane</keyword>
<keyword evidence="2" id="KW-1003">Cell membrane</keyword>
<sequence>MRNEIQSKSPRALYNVAGLFFALFIILGGMVIAQVPLVHEFDQAIFNFLKPMDSSATISFMTHLSAIGSPSFNTVLVVLIVAGLFIFRYFREGVFIFITFFGGSAFALMIKLLVKRPRPSGKLVVDTGYSFPSGHVFTTAMIAFAFAFLIYRKTNSVLAHDITFVLAVIWVLAIGTARVFLRDHYPSDVLGSILLAGAVLCLAVGLLRQVSAKYQLTASRH</sequence>
<feature type="transmembrane region" description="Helical" evidence="7">
    <location>
        <begin position="58"/>
        <end position="87"/>
    </location>
</feature>
<feature type="transmembrane region" description="Helical" evidence="7">
    <location>
        <begin position="158"/>
        <end position="177"/>
    </location>
</feature>
<dbReference type="SUPFAM" id="SSF48317">
    <property type="entry name" value="Acid phosphatase/Vanadium-dependent haloperoxidase"/>
    <property type="match status" value="1"/>
</dbReference>
<evidence type="ECO:0000256" key="4">
    <source>
        <dbReference type="ARBA" id="ARBA00022801"/>
    </source>
</evidence>
<dbReference type="CDD" id="cd03392">
    <property type="entry name" value="PAP2_like_2"/>
    <property type="match status" value="1"/>
</dbReference>
<comment type="caution">
    <text evidence="9">The sequence shown here is derived from an EMBL/GenBank/DDBJ whole genome shotgun (WGS) entry which is preliminary data.</text>
</comment>
<accession>A0A3P2RM58</accession>
<protein>
    <submittedName>
        <fullName evidence="9">Phosphatase PAP2 family protein</fullName>
    </submittedName>
</protein>
<keyword evidence="6 7" id="KW-0472">Membrane</keyword>
<gene>
    <name evidence="9" type="ORF">D3P96_01965</name>
</gene>
<feature type="transmembrane region" description="Helical" evidence="7">
    <location>
        <begin position="134"/>
        <end position="151"/>
    </location>
</feature>
<feature type="transmembrane region" description="Helical" evidence="7">
    <location>
        <begin position="189"/>
        <end position="207"/>
    </location>
</feature>
<dbReference type="AlphaFoldDB" id="A0A3P2RM58"/>
<dbReference type="EMBL" id="RHGY01000001">
    <property type="protein sequence ID" value="RRG18772.1"/>
    <property type="molecule type" value="Genomic_DNA"/>
</dbReference>
<feature type="transmembrane region" description="Helical" evidence="7">
    <location>
        <begin position="12"/>
        <end position="38"/>
    </location>
</feature>
<dbReference type="PANTHER" id="PTHR14969">
    <property type="entry name" value="SPHINGOSINE-1-PHOSPHATE PHOSPHOHYDROLASE"/>
    <property type="match status" value="1"/>
</dbReference>
<dbReference type="Pfam" id="PF01569">
    <property type="entry name" value="PAP2"/>
    <property type="match status" value="1"/>
</dbReference>
<dbReference type="InterPro" id="IPR000326">
    <property type="entry name" value="PAP2/HPO"/>
</dbReference>
<feature type="domain" description="Phosphatidic acid phosphatase type 2/haloperoxidase" evidence="8">
    <location>
        <begin position="95"/>
        <end position="204"/>
    </location>
</feature>
<keyword evidence="4" id="KW-0378">Hydrolase</keyword>